<evidence type="ECO:0000259" key="2">
    <source>
        <dbReference type="PROSITE" id="PS50076"/>
    </source>
</evidence>
<accession>A0AAD7ULN0</accession>
<dbReference type="InterPro" id="IPR036869">
    <property type="entry name" value="J_dom_sf"/>
</dbReference>
<dbReference type="CDD" id="cd06257">
    <property type="entry name" value="DnaJ"/>
    <property type="match status" value="1"/>
</dbReference>
<sequence>MARTIDGGGGGEKNGEHKKEEEEEEGIGGFWMSSEQPKHAGAGMAQALLNVGAGVAGGVGTLLAAPVIGARDEGATGFVKGLGAGVLGAVALPVAGVLSACKSLAEGVANTPAAVKACVEGKEWDAEANEWKWYDLRAECEEVLRPGAEAKFTERRRQREEKRRRRRRRQLLEEEGGQRREDDQEASSASVVDTTLYDALGVSPSASDAAIKKAYYKQALRYHPDKNRGDEDAQATFQKIGQAYQVLSNPVARRTYDERGMQSEVESHATMDAATFFAMVFGSEAFETYVGELRLASTMKKSLSAGSSENDADIDADELQFEQRRRVVRLAQILADDVLEPYVSGEADVVAFRAVVGDRAKDLVGTPFGATLMRVIARAYDVAGERRLAKASYSDDLFLALRDTAHVASTKFDVVVDAARAVSRTRAAQVAEEHCARVRGAAVPAFDEEDEDEPLPSRAFMIVVDKTPLPWEIMSFAHEIQARVLWKNLSYQHAAVLFARKNDAWDPVLEYGSPSSVEGIEATVANARSTRDLNAANAAELVSKSSHAKMMTAVIEAAWRLSVVDIESTLRAATYKLLADHSVDEKTLLARAEALRIVADVFDRSVDASAHTESWQDQLARQIVTPPAHHDARDDDDDDHHQDDDP</sequence>
<dbReference type="InterPro" id="IPR001623">
    <property type="entry name" value="DnaJ_domain"/>
</dbReference>
<name>A0AAD7ULN0_9STRA</name>
<feature type="region of interest" description="Disordered" evidence="1">
    <location>
        <begin position="153"/>
        <end position="190"/>
    </location>
</feature>
<feature type="region of interest" description="Disordered" evidence="1">
    <location>
        <begin position="621"/>
        <end position="646"/>
    </location>
</feature>
<feature type="domain" description="J" evidence="2">
    <location>
        <begin position="195"/>
        <end position="260"/>
    </location>
</feature>
<dbReference type="InterPro" id="IPR018253">
    <property type="entry name" value="DnaJ_domain_CS"/>
</dbReference>
<dbReference type="Proteomes" id="UP001230188">
    <property type="component" value="Unassembled WGS sequence"/>
</dbReference>
<dbReference type="PANTHER" id="PTHR44094">
    <property type="entry name" value="DNAJ HEAT SHOCK N-TERMINAL DOMAIN-CONTAINING PROTEIN"/>
    <property type="match status" value="1"/>
</dbReference>
<dbReference type="EMBL" id="JAQMWT010000081">
    <property type="protein sequence ID" value="KAJ8611173.1"/>
    <property type="molecule type" value="Genomic_DNA"/>
</dbReference>
<dbReference type="PROSITE" id="PS50076">
    <property type="entry name" value="DNAJ_2"/>
    <property type="match status" value="1"/>
</dbReference>
<feature type="compositionally biased region" description="Basic and acidic residues" evidence="1">
    <location>
        <begin position="628"/>
        <end position="646"/>
    </location>
</feature>
<reference evidence="3" key="1">
    <citation type="submission" date="2023-01" db="EMBL/GenBank/DDBJ databases">
        <title>Metagenome sequencing of chrysophaentin producing Chrysophaeum taylorii.</title>
        <authorList>
            <person name="Davison J."/>
            <person name="Bewley C."/>
        </authorList>
    </citation>
    <scope>NUCLEOTIDE SEQUENCE</scope>
    <source>
        <strain evidence="3">NIES-1699</strain>
    </source>
</reference>
<evidence type="ECO:0000256" key="1">
    <source>
        <dbReference type="SAM" id="MobiDB-lite"/>
    </source>
</evidence>
<gene>
    <name evidence="3" type="ORF">CTAYLR_003554</name>
</gene>
<feature type="region of interest" description="Disordered" evidence="1">
    <location>
        <begin position="1"/>
        <end position="26"/>
    </location>
</feature>
<feature type="compositionally biased region" description="Gly residues" evidence="1">
    <location>
        <begin position="1"/>
        <end position="12"/>
    </location>
</feature>
<dbReference type="Gene3D" id="1.10.287.110">
    <property type="entry name" value="DnaJ domain"/>
    <property type="match status" value="1"/>
</dbReference>
<dbReference type="SMART" id="SM00271">
    <property type="entry name" value="DnaJ"/>
    <property type="match status" value="1"/>
</dbReference>
<dbReference type="PANTHER" id="PTHR44094:SF8">
    <property type="entry name" value="DNAJ HEAT SHOCK N-TERMINAL DOMAIN-CONTAINING PROTEIN-RELATED"/>
    <property type="match status" value="1"/>
</dbReference>
<evidence type="ECO:0000313" key="3">
    <source>
        <dbReference type="EMBL" id="KAJ8611173.1"/>
    </source>
</evidence>
<dbReference type="InterPro" id="IPR026894">
    <property type="entry name" value="DnaJ_X"/>
</dbReference>
<dbReference type="Pfam" id="PF14308">
    <property type="entry name" value="DnaJ-X"/>
    <property type="match status" value="1"/>
</dbReference>
<feature type="compositionally biased region" description="Basic and acidic residues" evidence="1">
    <location>
        <begin position="170"/>
        <end position="182"/>
    </location>
</feature>
<dbReference type="PRINTS" id="PR00625">
    <property type="entry name" value="JDOMAIN"/>
</dbReference>
<dbReference type="AlphaFoldDB" id="A0AAD7ULN0"/>
<dbReference type="Pfam" id="PF00226">
    <property type="entry name" value="DnaJ"/>
    <property type="match status" value="1"/>
</dbReference>
<keyword evidence="4" id="KW-1185">Reference proteome</keyword>
<protein>
    <recommendedName>
        <fullName evidence="2">J domain-containing protein</fullName>
    </recommendedName>
</protein>
<dbReference type="InterPro" id="IPR052423">
    <property type="entry name" value="EMIR"/>
</dbReference>
<organism evidence="3 4">
    <name type="scientific">Chrysophaeum taylorii</name>
    <dbReference type="NCBI Taxonomy" id="2483200"/>
    <lineage>
        <taxon>Eukaryota</taxon>
        <taxon>Sar</taxon>
        <taxon>Stramenopiles</taxon>
        <taxon>Ochrophyta</taxon>
        <taxon>Pelagophyceae</taxon>
        <taxon>Pelagomonadales</taxon>
        <taxon>Pelagomonadaceae</taxon>
        <taxon>Chrysophaeum</taxon>
    </lineage>
</organism>
<evidence type="ECO:0000313" key="4">
    <source>
        <dbReference type="Proteomes" id="UP001230188"/>
    </source>
</evidence>
<proteinExistence type="predicted"/>
<comment type="caution">
    <text evidence="3">The sequence shown here is derived from an EMBL/GenBank/DDBJ whole genome shotgun (WGS) entry which is preliminary data.</text>
</comment>
<dbReference type="PROSITE" id="PS00636">
    <property type="entry name" value="DNAJ_1"/>
    <property type="match status" value="1"/>
</dbReference>
<dbReference type="SUPFAM" id="SSF46565">
    <property type="entry name" value="Chaperone J-domain"/>
    <property type="match status" value="1"/>
</dbReference>